<dbReference type="Proteomes" id="UP000825935">
    <property type="component" value="Chromosome 22"/>
</dbReference>
<dbReference type="SUPFAM" id="SSF51322">
    <property type="entry name" value="Cyanovirin-N"/>
    <property type="match status" value="1"/>
</dbReference>
<accession>A0A8T2S844</accession>
<sequence length="110" mass="11947">MAVSNADADCNFAQTCKDIHLIEGPGLVAVCKTKPGYDELAFFDLDLEIGNDHGQLICPGNGFSFTCGRFELIDGHVLSAYCLKNDRFQASTSTTASRTQMANYYRVAGL</sequence>
<dbReference type="Gene3D" id="2.30.60.10">
    <property type="entry name" value="Cyanovirin-N"/>
    <property type="match status" value="1"/>
</dbReference>
<evidence type="ECO:0000259" key="1">
    <source>
        <dbReference type="Pfam" id="PF08881"/>
    </source>
</evidence>
<dbReference type="InterPro" id="IPR036673">
    <property type="entry name" value="Cyanovirin-N_sf"/>
</dbReference>
<dbReference type="AlphaFoldDB" id="A0A8T2S844"/>
<dbReference type="EMBL" id="CM035427">
    <property type="protein sequence ID" value="KAH7307643.1"/>
    <property type="molecule type" value="Genomic_DNA"/>
</dbReference>
<evidence type="ECO:0000313" key="3">
    <source>
        <dbReference type="Proteomes" id="UP000825935"/>
    </source>
</evidence>
<reference evidence="2" key="1">
    <citation type="submission" date="2021-08" db="EMBL/GenBank/DDBJ databases">
        <title>WGS assembly of Ceratopteris richardii.</title>
        <authorList>
            <person name="Marchant D.B."/>
            <person name="Chen G."/>
            <person name="Jenkins J."/>
            <person name="Shu S."/>
            <person name="Leebens-Mack J."/>
            <person name="Grimwood J."/>
            <person name="Schmutz J."/>
            <person name="Soltis P."/>
            <person name="Soltis D."/>
            <person name="Chen Z.-H."/>
        </authorList>
    </citation>
    <scope>NUCLEOTIDE SEQUENCE</scope>
    <source>
        <strain evidence="2">Whitten #5841</strain>
        <tissue evidence="2">Leaf</tissue>
    </source>
</reference>
<protein>
    <recommendedName>
        <fullName evidence="1">Cyanovirin-N domain-containing protein</fullName>
    </recommendedName>
</protein>
<comment type="caution">
    <text evidence="2">The sequence shown here is derived from an EMBL/GenBank/DDBJ whole genome shotgun (WGS) entry which is preliminary data.</text>
</comment>
<dbReference type="OrthoDB" id="3193330at2759"/>
<organism evidence="2 3">
    <name type="scientific">Ceratopteris richardii</name>
    <name type="common">Triangle waterfern</name>
    <dbReference type="NCBI Taxonomy" id="49495"/>
    <lineage>
        <taxon>Eukaryota</taxon>
        <taxon>Viridiplantae</taxon>
        <taxon>Streptophyta</taxon>
        <taxon>Embryophyta</taxon>
        <taxon>Tracheophyta</taxon>
        <taxon>Polypodiopsida</taxon>
        <taxon>Polypodiidae</taxon>
        <taxon>Polypodiales</taxon>
        <taxon>Pteridineae</taxon>
        <taxon>Pteridaceae</taxon>
        <taxon>Parkerioideae</taxon>
        <taxon>Ceratopteris</taxon>
    </lineage>
</organism>
<gene>
    <name evidence="2" type="ORF">KP509_22G070300</name>
</gene>
<keyword evidence="3" id="KW-1185">Reference proteome</keyword>
<dbReference type="Pfam" id="PF08881">
    <property type="entry name" value="CVNH"/>
    <property type="match status" value="1"/>
</dbReference>
<evidence type="ECO:0000313" key="2">
    <source>
        <dbReference type="EMBL" id="KAH7307643.1"/>
    </source>
</evidence>
<dbReference type="InterPro" id="IPR011058">
    <property type="entry name" value="Cyanovirin-N"/>
</dbReference>
<name>A0A8T2S844_CERRI</name>
<proteinExistence type="predicted"/>
<feature type="domain" description="Cyanovirin-N" evidence="1">
    <location>
        <begin position="12"/>
        <end position="87"/>
    </location>
</feature>